<feature type="transmembrane region" description="Helical" evidence="8">
    <location>
        <begin position="37"/>
        <end position="60"/>
    </location>
</feature>
<keyword evidence="5 8" id="KW-0812">Transmembrane</keyword>
<sequence length="339" mass="37514">MLNTASLSTRTGLGATALLLLSSLVTGSWVGHQAPDIGAAIGQYTDPVLLSLIILLFSSVRFDALSNLKHKLSFLSISLIANFVIVPLIGYGIALLVLPDHPLIMVGLIIYFMSPCTDWFLGFTRICQGDTLLGSALLPINMVVQLLLYPIYLSVFTQNNVSLASDVIVTTFTQWFLTPLLIAVVIHLLIRTTLPQSIRIQLFDWINRLIPIVISIVIFQIFASNFGIIIENVNVFISLLAGVFCFFVLTFALSEILSRFFKLPYQEHVLLTMTIAARNAPLMLAVTMVALPSQPLIYAAIVIGMLLEFPHLTLISHLLLRSKATHQHKHRLHDSEQAN</sequence>
<dbReference type="InterPro" id="IPR038770">
    <property type="entry name" value="Na+/solute_symporter_sf"/>
</dbReference>
<feature type="transmembrane region" description="Helical" evidence="8">
    <location>
        <begin position="297"/>
        <end position="320"/>
    </location>
</feature>
<dbReference type="RefSeq" id="WP_286305104.1">
    <property type="nucleotide sequence ID" value="NZ_AP027741.1"/>
</dbReference>
<evidence type="ECO:0000256" key="3">
    <source>
        <dbReference type="ARBA" id="ARBA00022448"/>
    </source>
</evidence>
<evidence type="ECO:0000256" key="7">
    <source>
        <dbReference type="ARBA" id="ARBA00023136"/>
    </source>
</evidence>
<feature type="transmembrane region" description="Helical" evidence="8">
    <location>
        <begin position="133"/>
        <end position="152"/>
    </location>
</feature>
<dbReference type="InterPro" id="IPR004706">
    <property type="entry name" value="Arsenical-R_Acr3"/>
</dbReference>
<keyword evidence="10" id="KW-1185">Reference proteome</keyword>
<dbReference type="PANTHER" id="PTHR43057:SF1">
    <property type="entry name" value="ARSENICAL-RESISTANCE PROTEIN 3"/>
    <property type="match status" value="1"/>
</dbReference>
<evidence type="ECO:0000256" key="2">
    <source>
        <dbReference type="ARBA" id="ARBA00010110"/>
    </source>
</evidence>
<protein>
    <submittedName>
        <fullName evidence="9">Bile acid:sodium symporter</fullName>
    </submittedName>
</protein>
<keyword evidence="4" id="KW-1003">Cell membrane</keyword>
<evidence type="ECO:0000256" key="1">
    <source>
        <dbReference type="ARBA" id="ARBA00004651"/>
    </source>
</evidence>
<keyword evidence="7 8" id="KW-0472">Membrane</keyword>
<dbReference type="Proteomes" id="UP001501476">
    <property type="component" value="Unassembled WGS sequence"/>
</dbReference>
<evidence type="ECO:0000256" key="4">
    <source>
        <dbReference type="ARBA" id="ARBA00022475"/>
    </source>
</evidence>
<dbReference type="Gene3D" id="1.20.1530.20">
    <property type="match status" value="1"/>
</dbReference>
<evidence type="ECO:0000313" key="9">
    <source>
        <dbReference type="EMBL" id="GAA0220714.1"/>
    </source>
</evidence>
<dbReference type="InterPro" id="IPR002657">
    <property type="entry name" value="BilAc:Na_symport/Acr3"/>
</dbReference>
<feature type="transmembrane region" description="Helical" evidence="8">
    <location>
        <begin position="103"/>
        <end position="121"/>
    </location>
</feature>
<feature type="transmembrane region" description="Helical" evidence="8">
    <location>
        <begin position="72"/>
        <end position="97"/>
    </location>
</feature>
<feature type="transmembrane region" description="Helical" evidence="8">
    <location>
        <begin position="269"/>
        <end position="291"/>
    </location>
</feature>
<keyword evidence="6 8" id="KW-1133">Transmembrane helix</keyword>
<feature type="transmembrane region" description="Helical" evidence="8">
    <location>
        <begin position="210"/>
        <end position="230"/>
    </location>
</feature>
<keyword evidence="3" id="KW-0813">Transport</keyword>
<feature type="transmembrane region" description="Helical" evidence="8">
    <location>
        <begin position="236"/>
        <end position="257"/>
    </location>
</feature>
<accession>A0ABN0TFW9</accession>
<evidence type="ECO:0000256" key="5">
    <source>
        <dbReference type="ARBA" id="ARBA00022692"/>
    </source>
</evidence>
<comment type="similarity">
    <text evidence="2">Belongs to the arsenical resistance-3 (ACR3) (TC 2.A.59) family.</text>
</comment>
<comment type="subcellular location">
    <subcellularLocation>
        <location evidence="1">Cell membrane</location>
        <topology evidence="1">Multi-pass membrane protein</topology>
    </subcellularLocation>
</comment>
<evidence type="ECO:0000256" key="8">
    <source>
        <dbReference type="SAM" id="Phobius"/>
    </source>
</evidence>
<comment type="caution">
    <text evidence="9">The sequence shown here is derived from an EMBL/GenBank/DDBJ whole genome shotgun (WGS) entry which is preliminary data.</text>
</comment>
<dbReference type="EMBL" id="BAAADG010000003">
    <property type="protein sequence ID" value="GAA0220714.1"/>
    <property type="molecule type" value="Genomic_DNA"/>
</dbReference>
<dbReference type="Pfam" id="PF01758">
    <property type="entry name" value="SBF"/>
    <property type="match status" value="1"/>
</dbReference>
<feature type="transmembrane region" description="Helical" evidence="8">
    <location>
        <begin position="172"/>
        <end position="190"/>
    </location>
</feature>
<gene>
    <name evidence="9" type="ORF">GCM10008964_10330</name>
</gene>
<evidence type="ECO:0000256" key="6">
    <source>
        <dbReference type="ARBA" id="ARBA00022989"/>
    </source>
</evidence>
<evidence type="ECO:0000313" key="10">
    <source>
        <dbReference type="Proteomes" id="UP001501476"/>
    </source>
</evidence>
<organism evidence="9 10">
    <name type="scientific">Methylophaga marina</name>
    <dbReference type="NCBI Taxonomy" id="45495"/>
    <lineage>
        <taxon>Bacteria</taxon>
        <taxon>Pseudomonadati</taxon>
        <taxon>Pseudomonadota</taxon>
        <taxon>Gammaproteobacteria</taxon>
        <taxon>Thiotrichales</taxon>
        <taxon>Piscirickettsiaceae</taxon>
        <taxon>Methylophaga</taxon>
    </lineage>
</organism>
<dbReference type="PANTHER" id="PTHR43057">
    <property type="entry name" value="ARSENITE EFFLUX TRANSPORTER"/>
    <property type="match status" value="1"/>
</dbReference>
<reference evidence="9 10" key="1">
    <citation type="journal article" date="2019" name="Int. J. Syst. Evol. Microbiol.">
        <title>The Global Catalogue of Microorganisms (GCM) 10K type strain sequencing project: providing services to taxonomists for standard genome sequencing and annotation.</title>
        <authorList>
            <consortium name="The Broad Institute Genomics Platform"/>
            <consortium name="The Broad Institute Genome Sequencing Center for Infectious Disease"/>
            <person name="Wu L."/>
            <person name="Ma J."/>
        </authorList>
    </citation>
    <scope>NUCLEOTIDE SEQUENCE [LARGE SCALE GENOMIC DNA]</scope>
    <source>
        <strain evidence="9 10">JCM 6886</strain>
    </source>
</reference>
<name>A0ABN0TFW9_9GAMM</name>
<proteinExistence type="inferred from homology"/>